<dbReference type="SUPFAM" id="SSF52540">
    <property type="entry name" value="P-loop containing nucleoside triphosphate hydrolases"/>
    <property type="match status" value="1"/>
</dbReference>
<comment type="caution">
    <text evidence="3">The sequence shown here is derived from an EMBL/GenBank/DDBJ whole genome shotgun (WGS) entry which is preliminary data.</text>
</comment>
<feature type="coiled-coil region" evidence="1">
    <location>
        <begin position="307"/>
        <end position="368"/>
    </location>
</feature>
<dbReference type="PANTHER" id="PTHR32204:SF0">
    <property type="entry name" value="ATPASE RAVA"/>
    <property type="match status" value="1"/>
</dbReference>
<evidence type="ECO:0000256" key="1">
    <source>
        <dbReference type="SAM" id="Coils"/>
    </source>
</evidence>
<gene>
    <name evidence="3" type="ORF">OMM_03182</name>
</gene>
<keyword evidence="1" id="KW-0175">Coiled coil</keyword>
<dbReference type="Pfam" id="PF20030">
    <property type="entry name" value="bpMoxR"/>
    <property type="match status" value="1"/>
</dbReference>
<evidence type="ECO:0000313" key="3">
    <source>
        <dbReference type="EMBL" id="ETR70527.1"/>
    </source>
</evidence>
<name>A0A1V1P6M4_9BACT</name>
<sequence>MNDIGDLDDVSNLLKSAFVARDEFIEMMIICAIAQEHLLIVGPPGTAKSEMVKKFALLCSPREAYEDDSKVPYFEYLLTRFTEPNEIFGPVDIKKFQDEKEHRRKTDGMLPKAEIAFLDEIFKSNSAILNALLTILNERVYYNAGKPEQVPLLCSIAATNEVPEDSSLAALYDRYLVRMWADNVEDSKFSQLYKKGWELEKQRIRAGYKAEQVNVTSIDKIRNIYLALDEVDISKISRNYHEAIRRIRAEGINVSDRRVIKLLKLIAASALRAKRMEANTGDFWILKHIWNVPEQIPYLQTIIEPYLEGFEQNMWSAERDLETINAEINTLESKQKLLKTDADYADFLKQAENIRKELIAHSSETEKQNIIDKLNNIIQLAMDMLEQHG</sequence>
<protein>
    <submittedName>
        <fullName evidence="3">MoxR-like ATPase</fullName>
    </submittedName>
</protein>
<feature type="domain" description="AAA+ ATPase" evidence="2">
    <location>
        <begin position="34"/>
        <end position="185"/>
    </location>
</feature>
<dbReference type="Gene3D" id="3.40.50.300">
    <property type="entry name" value="P-loop containing nucleotide triphosphate hydrolases"/>
    <property type="match status" value="1"/>
</dbReference>
<dbReference type="AlphaFoldDB" id="A0A1V1P6M4"/>
<dbReference type="EMBL" id="ATBP01000410">
    <property type="protein sequence ID" value="ETR70527.1"/>
    <property type="molecule type" value="Genomic_DNA"/>
</dbReference>
<dbReference type="PANTHER" id="PTHR32204">
    <property type="entry name" value="ATPASE RAVA"/>
    <property type="match status" value="1"/>
</dbReference>
<dbReference type="Pfam" id="PF17868">
    <property type="entry name" value="AAA_lid_8"/>
    <property type="match status" value="1"/>
</dbReference>
<dbReference type="InterPro" id="IPR041538">
    <property type="entry name" value="RavA-like_AAA_lid"/>
</dbReference>
<reference evidence="4" key="1">
    <citation type="submission" date="2012-11" db="EMBL/GenBank/DDBJ databases">
        <authorList>
            <person name="Lucero-Rivera Y.E."/>
            <person name="Tovar-Ramirez D."/>
        </authorList>
    </citation>
    <scope>NUCLEOTIDE SEQUENCE [LARGE SCALE GENOMIC DNA]</scope>
    <source>
        <strain evidence="4">Araruama</strain>
    </source>
</reference>
<organism evidence="3 4">
    <name type="scientific">Candidatus Magnetoglobus multicellularis str. Araruama</name>
    <dbReference type="NCBI Taxonomy" id="890399"/>
    <lineage>
        <taxon>Bacteria</taxon>
        <taxon>Pseudomonadati</taxon>
        <taxon>Thermodesulfobacteriota</taxon>
        <taxon>Desulfobacteria</taxon>
        <taxon>Desulfobacterales</taxon>
        <taxon>Desulfobacteraceae</taxon>
        <taxon>Candidatus Magnetoglobus</taxon>
    </lineage>
</organism>
<accession>A0A1V1P6M4</accession>
<evidence type="ECO:0000313" key="4">
    <source>
        <dbReference type="Proteomes" id="UP000189670"/>
    </source>
</evidence>
<dbReference type="InterPro" id="IPR003593">
    <property type="entry name" value="AAA+_ATPase"/>
</dbReference>
<dbReference type="SMART" id="SM00382">
    <property type="entry name" value="AAA"/>
    <property type="match status" value="1"/>
</dbReference>
<dbReference type="Proteomes" id="UP000189670">
    <property type="component" value="Unassembled WGS sequence"/>
</dbReference>
<dbReference type="InterPro" id="IPR050513">
    <property type="entry name" value="RavA_ATPases"/>
</dbReference>
<proteinExistence type="predicted"/>
<dbReference type="InterPro" id="IPR045427">
    <property type="entry name" value="MoxR"/>
</dbReference>
<dbReference type="InterPro" id="IPR027417">
    <property type="entry name" value="P-loop_NTPase"/>
</dbReference>
<dbReference type="CDD" id="cd00009">
    <property type="entry name" value="AAA"/>
    <property type="match status" value="1"/>
</dbReference>
<evidence type="ECO:0000259" key="2">
    <source>
        <dbReference type="SMART" id="SM00382"/>
    </source>
</evidence>